<comment type="caution">
    <text evidence="3">The sequence shown here is derived from an EMBL/GenBank/DDBJ whole genome shotgun (WGS) entry which is preliminary data.</text>
</comment>
<feature type="region of interest" description="Disordered" evidence="1">
    <location>
        <begin position="163"/>
        <end position="194"/>
    </location>
</feature>
<feature type="transmembrane region" description="Helical" evidence="2">
    <location>
        <begin position="539"/>
        <end position="561"/>
    </location>
</feature>
<keyword evidence="2" id="KW-0812">Transmembrane</keyword>
<feature type="compositionally biased region" description="Polar residues" evidence="1">
    <location>
        <begin position="182"/>
        <end position="194"/>
    </location>
</feature>
<organism evidence="3 4">
    <name type="scientific">Chytriomyces confervae</name>
    <dbReference type="NCBI Taxonomy" id="246404"/>
    <lineage>
        <taxon>Eukaryota</taxon>
        <taxon>Fungi</taxon>
        <taxon>Fungi incertae sedis</taxon>
        <taxon>Chytridiomycota</taxon>
        <taxon>Chytridiomycota incertae sedis</taxon>
        <taxon>Chytridiomycetes</taxon>
        <taxon>Chytridiales</taxon>
        <taxon>Chytriomycetaceae</taxon>
        <taxon>Chytriomyces</taxon>
    </lineage>
</organism>
<dbReference type="Proteomes" id="UP000320333">
    <property type="component" value="Unassembled WGS sequence"/>
</dbReference>
<sequence>MASNSTSVDALVPSTLVSTPAAKNTTASAEETKPLQASTSTTTASKEPTAAIPSSTTEDSAPVQQKPTTKKEVPAKTASASTVDVIESSTTPTTVLAPVPAPQRERKQKGGPAAGAQPAQPVPVQTQVVQAEANKAAFIAPQAQPLPGGDLSRSSEKIAAIAGSAADPEANPETPIDAASPELSSPIPTTASSMGSASLITSTVETISTRTNSVLSVKNPTLLPTVPKPTTNVVANNSSIMSNQESIGPIGIIIPVVLLLLAIVSIIVTCFRRRANAKLIDAEVPGNSSDAKNRRPSILNLLQNNPPEAYNYARRSSIVATSQERAPLSPQENPNIWFPTLRTVDAKRISAFSELTIESASLGLVDPTGYYQRPSEVDAPKVLMISSNVTQISNAPYDDVESVHVEEETPRASASQTAPKIIFGTIAYETRRWPVAKAVGGRWVWIGENTQVYRGAQDEEDDVVVLHGKEHARAIFEEEKRKPGVTDPKMFKNLNFMSDTTVNLLPGGRGPQLPAGISASSALAPDGGADSIAGVAGAVLIPTAAFIVTFIVLLSLSVYIVRRQKQMPVFVRNRDMAATVASVHSSSEDNFTDKRTTFLSDNNFRQAHDTVLHLDTSDAAQLDVGTSSQLNYSFDLSTIHEEEDPDLQPLSTHHSTLASMREEKKVLKRKENFKLLKASSQSESIDTTHIPSSQFVYGCAEFEGRIWPTAKVIGGRWVWVGENTKVFSGSEDSNEEIHVLKTADEARAIFNADNVGWSEEDVIFVENWDALIAYLEDDAA</sequence>
<feature type="compositionally biased region" description="Polar residues" evidence="1">
    <location>
        <begin position="15"/>
        <end position="67"/>
    </location>
</feature>
<gene>
    <name evidence="3" type="ORF">CcCBS67573_g02179</name>
</gene>
<keyword evidence="4" id="KW-1185">Reference proteome</keyword>
<evidence type="ECO:0000256" key="2">
    <source>
        <dbReference type="SAM" id="Phobius"/>
    </source>
</evidence>
<evidence type="ECO:0000313" key="4">
    <source>
        <dbReference type="Proteomes" id="UP000320333"/>
    </source>
</evidence>
<feature type="transmembrane region" description="Helical" evidence="2">
    <location>
        <begin position="247"/>
        <end position="271"/>
    </location>
</feature>
<dbReference type="EMBL" id="QEAP01000043">
    <property type="protein sequence ID" value="TPX76573.1"/>
    <property type="molecule type" value="Genomic_DNA"/>
</dbReference>
<keyword evidence="2" id="KW-0472">Membrane</keyword>
<dbReference type="OrthoDB" id="2162437at2759"/>
<feature type="region of interest" description="Disordered" evidence="1">
    <location>
        <begin position="1"/>
        <end position="124"/>
    </location>
</feature>
<evidence type="ECO:0000313" key="3">
    <source>
        <dbReference type="EMBL" id="TPX76573.1"/>
    </source>
</evidence>
<evidence type="ECO:0000256" key="1">
    <source>
        <dbReference type="SAM" id="MobiDB-lite"/>
    </source>
</evidence>
<protein>
    <submittedName>
        <fullName evidence="3">Uncharacterized protein</fullName>
    </submittedName>
</protein>
<reference evidence="3 4" key="1">
    <citation type="journal article" date="2019" name="Sci. Rep.">
        <title>Comparative genomics of chytrid fungi reveal insights into the obligate biotrophic and pathogenic lifestyle of Synchytrium endobioticum.</title>
        <authorList>
            <person name="van de Vossenberg B.T.L.H."/>
            <person name="Warris S."/>
            <person name="Nguyen H.D.T."/>
            <person name="van Gent-Pelzer M.P.E."/>
            <person name="Joly D.L."/>
            <person name="van de Geest H.C."/>
            <person name="Bonants P.J.M."/>
            <person name="Smith D.S."/>
            <person name="Levesque C.A."/>
            <person name="van der Lee T.A.J."/>
        </authorList>
    </citation>
    <scope>NUCLEOTIDE SEQUENCE [LARGE SCALE GENOMIC DNA]</scope>
    <source>
        <strain evidence="3 4">CBS 675.73</strain>
    </source>
</reference>
<name>A0A507FJY2_9FUNG</name>
<proteinExistence type="predicted"/>
<feature type="compositionally biased region" description="Low complexity" evidence="1">
    <location>
        <begin position="110"/>
        <end position="124"/>
    </location>
</feature>
<accession>A0A507FJY2</accession>
<dbReference type="AlphaFoldDB" id="A0A507FJY2"/>
<keyword evidence="2" id="KW-1133">Transmembrane helix</keyword>